<dbReference type="Proteomes" id="UP000184071">
    <property type="component" value="Unassembled WGS sequence"/>
</dbReference>
<dbReference type="CDD" id="cd09176">
    <property type="entry name" value="PLDc_unchar6"/>
    <property type="match status" value="1"/>
</dbReference>
<reference evidence="3" key="1">
    <citation type="submission" date="2016-11" db="EMBL/GenBank/DDBJ databases">
        <authorList>
            <person name="Varghese N."/>
            <person name="Submissions S."/>
        </authorList>
    </citation>
    <scope>NUCLEOTIDE SEQUENCE [LARGE SCALE GENOMIC DNA]</scope>
    <source>
        <strain evidence="3">DSM 17963</strain>
    </source>
</reference>
<dbReference type="RefSeq" id="WP_073414816.1">
    <property type="nucleotide sequence ID" value="NZ_FQWC01000002.1"/>
</dbReference>
<dbReference type="SUPFAM" id="SSF56024">
    <property type="entry name" value="Phospholipase D/nuclease"/>
    <property type="match status" value="1"/>
</dbReference>
<evidence type="ECO:0000313" key="3">
    <source>
        <dbReference type="Proteomes" id="UP000184071"/>
    </source>
</evidence>
<dbReference type="STRING" id="370979.SAMN05443663_102685"/>
<gene>
    <name evidence="2" type="ORF">SAMN05443663_102685</name>
</gene>
<dbReference type="EMBL" id="FQWC01000002">
    <property type="protein sequence ID" value="SHG38655.1"/>
    <property type="molecule type" value="Genomic_DNA"/>
</dbReference>
<dbReference type="Gene3D" id="3.30.870.10">
    <property type="entry name" value="Endonuclease Chain A"/>
    <property type="match status" value="1"/>
</dbReference>
<dbReference type="InterPro" id="IPR059166">
    <property type="entry name" value="PLD-like_cat"/>
</dbReference>
<evidence type="ECO:0000259" key="1">
    <source>
        <dbReference type="Pfam" id="PF09565"/>
    </source>
</evidence>
<dbReference type="Pfam" id="PF09565">
    <property type="entry name" value="RE_NgoFVII"/>
    <property type="match status" value="1"/>
</dbReference>
<protein>
    <submittedName>
        <fullName evidence="2">PLD-like domain-containing protein</fullName>
    </submittedName>
</protein>
<organism evidence="2 3">
    <name type="scientific">Flavobacterium defluvii</name>
    <dbReference type="NCBI Taxonomy" id="370979"/>
    <lineage>
        <taxon>Bacteria</taxon>
        <taxon>Pseudomonadati</taxon>
        <taxon>Bacteroidota</taxon>
        <taxon>Flavobacteriia</taxon>
        <taxon>Flavobacteriales</taxon>
        <taxon>Flavobacteriaceae</taxon>
        <taxon>Flavobacterium</taxon>
    </lineage>
</organism>
<proteinExistence type="predicted"/>
<name>A0A1M5JE61_9FLAO</name>
<feature type="domain" description="Restriction endonuclease type II NgoFVII N-terminal" evidence="1">
    <location>
        <begin position="15"/>
        <end position="153"/>
    </location>
</feature>
<evidence type="ECO:0000313" key="2">
    <source>
        <dbReference type="EMBL" id="SHG38655.1"/>
    </source>
</evidence>
<dbReference type="AlphaFoldDB" id="A0A1M5JE61"/>
<sequence>MIINNLTRQNHLHQVNQIFKEAKSVIIISPYITKNIELINFEELVYLRKVTIVTTLKPFDKDQYSKISYFKELYKIFNLKGVEFEILIDNFLHGKIFIGENTDGSAKAIITSANFTDRGLRINNEWGILIEDAVEIRKVKNGIIEKIKFKSFNEQKIDECLDKINDIPKPKGEINPIKLNLSLLFESRENYLQIETNATFWLKPIGVSHDTIPLSAKFDEVDSNLHFSKVKPRGVRRGDILICYAVGHLNILSVYRVNSELKNTGNENDRWPYYFVGENLTPNYGREWAKQHITITNQKNFFLQNTALNITPTGKNSFGSLMRGADKLKLTNEFGNFLMDKILKIDSDLEKL</sequence>
<keyword evidence="3" id="KW-1185">Reference proteome</keyword>
<dbReference type="InterPro" id="IPR019065">
    <property type="entry name" value="RE_NgoFVII_N"/>
</dbReference>
<accession>A0A1M5JE61</accession>
<dbReference type="OrthoDB" id="2557728at2"/>